<dbReference type="Gene3D" id="3.30.2310.20">
    <property type="entry name" value="RelE-like"/>
    <property type="match status" value="1"/>
</dbReference>
<dbReference type="RefSeq" id="WP_208926243.1">
    <property type="nucleotide sequence ID" value="NZ_LK996017.1"/>
</dbReference>
<reference evidence="2" key="1">
    <citation type="submission" date="2014-07" db="EMBL/GenBank/DDBJ databases">
        <authorList>
            <person name="Hornung V.Bastian."/>
        </authorList>
    </citation>
    <scope>NUCLEOTIDE SEQUENCE</scope>
    <source>
        <strain evidence="2">PCE-S</strain>
    </source>
</reference>
<sequence>MKYQILRTDKAEERLRNIIFYIADDSGDVDVALKYLDKIEMAINRLQDFPESGSVPRYSALRKQGYRVIIVEKHLVFYKIAQEEKAVIIYAIVDGRREYHNLL</sequence>
<name>A0A098B7L0_DESHA</name>
<proteinExistence type="predicted"/>
<accession>A0A098B7L0</accession>
<dbReference type="InterPro" id="IPR035093">
    <property type="entry name" value="RelE/ParE_toxin_dom_sf"/>
</dbReference>
<dbReference type="SUPFAM" id="SSF143011">
    <property type="entry name" value="RelE-like"/>
    <property type="match status" value="1"/>
</dbReference>
<dbReference type="Pfam" id="PF05016">
    <property type="entry name" value="ParE_toxin"/>
    <property type="match status" value="1"/>
</dbReference>
<dbReference type="PATRIC" id="fig|49338.4.peg.4245"/>
<organism evidence="2">
    <name type="scientific">Desulfitobacterium hafniense</name>
    <name type="common">Desulfitobacterium frappieri</name>
    <dbReference type="NCBI Taxonomy" id="49338"/>
    <lineage>
        <taxon>Bacteria</taxon>
        <taxon>Bacillati</taxon>
        <taxon>Bacillota</taxon>
        <taxon>Clostridia</taxon>
        <taxon>Eubacteriales</taxon>
        <taxon>Desulfitobacteriaceae</taxon>
        <taxon>Desulfitobacterium</taxon>
    </lineage>
</organism>
<keyword evidence="1" id="KW-1277">Toxin-antitoxin system</keyword>
<evidence type="ECO:0000256" key="1">
    <source>
        <dbReference type="ARBA" id="ARBA00022649"/>
    </source>
</evidence>
<dbReference type="EMBL" id="LK996017">
    <property type="protein sequence ID" value="CDX03836.1"/>
    <property type="molecule type" value="Genomic_DNA"/>
</dbReference>
<protein>
    <submittedName>
        <fullName evidence="2">Plasmid stabilization system protein</fullName>
    </submittedName>
</protein>
<gene>
    <name evidence="2" type="ORF">DPCES_3950</name>
</gene>
<dbReference type="InterPro" id="IPR007712">
    <property type="entry name" value="RelE/ParE_toxin"/>
</dbReference>
<dbReference type="AlphaFoldDB" id="A0A098B7L0"/>
<evidence type="ECO:0000313" key="2">
    <source>
        <dbReference type="EMBL" id="CDX03836.1"/>
    </source>
</evidence>